<comment type="similarity">
    <text evidence="2 10">Belongs to the mitochondrial carrier (TC 2.A.29) family.</text>
</comment>
<accession>A0AAW2HLB0</accession>
<dbReference type="Gene3D" id="1.50.40.10">
    <property type="entry name" value="Mitochondrial carrier domain"/>
    <property type="match status" value="1"/>
</dbReference>
<keyword evidence="3 10" id="KW-0813">Transport</keyword>
<dbReference type="GO" id="GO:0015228">
    <property type="term" value="F:coenzyme A transmembrane transporter activity"/>
    <property type="evidence" value="ECO:0007669"/>
    <property type="project" value="TreeGrafter"/>
</dbReference>
<keyword evidence="8" id="KW-0576">Peroxisome</keyword>
<evidence type="ECO:0000256" key="6">
    <source>
        <dbReference type="ARBA" id="ARBA00022989"/>
    </source>
</evidence>
<dbReference type="GO" id="GO:0015217">
    <property type="term" value="F:ADP transmembrane transporter activity"/>
    <property type="evidence" value="ECO:0007669"/>
    <property type="project" value="TreeGrafter"/>
</dbReference>
<feature type="transmembrane region" description="Helical" evidence="11">
    <location>
        <begin position="67"/>
        <end position="88"/>
    </location>
</feature>
<evidence type="ECO:0000256" key="1">
    <source>
        <dbReference type="ARBA" id="ARBA00004585"/>
    </source>
</evidence>
<dbReference type="GO" id="GO:0051724">
    <property type="term" value="F:NAD transmembrane transporter activity"/>
    <property type="evidence" value="ECO:0007669"/>
    <property type="project" value="TreeGrafter"/>
</dbReference>
<feature type="repeat" description="Solcar" evidence="9">
    <location>
        <begin position="201"/>
        <end position="290"/>
    </location>
</feature>
<evidence type="ECO:0000256" key="10">
    <source>
        <dbReference type="RuleBase" id="RU000488"/>
    </source>
</evidence>
<dbReference type="SUPFAM" id="SSF103506">
    <property type="entry name" value="Mitochondrial carrier"/>
    <property type="match status" value="1"/>
</dbReference>
<dbReference type="FunFam" id="1.50.40.10:FF:000129">
    <property type="entry name" value="Peroxisomal membrane protein"/>
    <property type="match status" value="1"/>
</dbReference>
<dbReference type="PROSITE" id="PS50920">
    <property type="entry name" value="SOLCAR"/>
    <property type="match status" value="3"/>
</dbReference>
<dbReference type="InterPro" id="IPR052217">
    <property type="entry name" value="Mito/Peroxisomal_Carrier"/>
</dbReference>
<dbReference type="GO" id="GO:0005347">
    <property type="term" value="F:ATP transmembrane transporter activity"/>
    <property type="evidence" value="ECO:0007669"/>
    <property type="project" value="TreeGrafter"/>
</dbReference>
<keyword evidence="4 9" id="KW-0812">Transmembrane</keyword>
<evidence type="ECO:0000256" key="11">
    <source>
        <dbReference type="SAM" id="Phobius"/>
    </source>
</evidence>
<keyword evidence="5" id="KW-0677">Repeat</keyword>
<dbReference type="AlphaFoldDB" id="A0AAW2HLB0"/>
<dbReference type="GO" id="GO:0005778">
    <property type="term" value="C:peroxisomal membrane"/>
    <property type="evidence" value="ECO:0007669"/>
    <property type="project" value="UniProtKB-SubCell"/>
</dbReference>
<evidence type="ECO:0008006" key="13">
    <source>
        <dbReference type="Google" id="ProtNLM"/>
    </source>
</evidence>
<feature type="transmembrane region" description="Helical" evidence="11">
    <location>
        <begin position="163"/>
        <end position="184"/>
    </location>
</feature>
<dbReference type="InterPro" id="IPR023395">
    <property type="entry name" value="MCP_dom_sf"/>
</dbReference>
<feature type="repeat" description="Solcar" evidence="9">
    <location>
        <begin position="12"/>
        <end position="96"/>
    </location>
</feature>
<evidence type="ECO:0000256" key="4">
    <source>
        <dbReference type="ARBA" id="ARBA00022692"/>
    </source>
</evidence>
<dbReference type="Pfam" id="PF00153">
    <property type="entry name" value="Mito_carr"/>
    <property type="match status" value="3"/>
</dbReference>
<sequence length="303" mass="33957">MKETVNVSLFSYENVTRALAASAGSVVAMVTFYPLETVRSRLQLEDRESKNSWKVIKELVKEEGVETLYRGIIPVLESICTSNFVYFYTFHGLRYLRSNESRTAAGDLLFASIAGIVNVLTTTPLWVVNTRMKMEGVKKNINRKYKSLLDGLIKIKKEEGLSALWNGTVPSLLLVSNPAIQLMVYESVKRHIQKLTLNGKLGTVTIFLAAAFSKSVATVLTYPLQLVQTKLRHGHDYKDLSSDVGTIGLILYLLRKQGVPGLYKGMEAKLLQTVLTTALMFMTYEKITRLIFGIMGYRNGIVK</sequence>
<name>A0AAW2HLB0_9NEOP</name>
<feature type="transmembrane region" description="Helical" evidence="11">
    <location>
        <begin position="15"/>
        <end position="35"/>
    </location>
</feature>
<comment type="subcellular location">
    <subcellularLocation>
        <location evidence="1">Peroxisome membrane</location>
        <topology evidence="1">Multi-pass membrane protein</topology>
    </subcellularLocation>
</comment>
<dbReference type="EMBL" id="JARGDH010000004">
    <property type="protein sequence ID" value="KAL0270586.1"/>
    <property type="molecule type" value="Genomic_DNA"/>
</dbReference>
<keyword evidence="6 11" id="KW-1133">Transmembrane helix</keyword>
<protein>
    <recommendedName>
        <fullName evidence="13">Peroxisomal membrane protein PMP34</fullName>
    </recommendedName>
</protein>
<keyword evidence="7 9" id="KW-0472">Membrane</keyword>
<feature type="transmembrane region" description="Helical" evidence="11">
    <location>
        <begin position="204"/>
        <end position="224"/>
    </location>
</feature>
<evidence type="ECO:0000256" key="2">
    <source>
        <dbReference type="ARBA" id="ARBA00006375"/>
    </source>
</evidence>
<evidence type="ECO:0000313" key="12">
    <source>
        <dbReference type="EMBL" id="KAL0270586.1"/>
    </source>
</evidence>
<evidence type="ECO:0000256" key="7">
    <source>
        <dbReference type="ARBA" id="ARBA00023136"/>
    </source>
</evidence>
<proteinExistence type="inferred from homology"/>
<dbReference type="PANTHER" id="PTHR45939">
    <property type="entry name" value="PEROXISOMAL MEMBRANE PROTEIN PMP34-RELATED"/>
    <property type="match status" value="1"/>
</dbReference>
<dbReference type="InterPro" id="IPR002067">
    <property type="entry name" value="MCP"/>
</dbReference>
<feature type="transmembrane region" description="Helical" evidence="11">
    <location>
        <begin position="108"/>
        <end position="128"/>
    </location>
</feature>
<dbReference type="GO" id="GO:0015230">
    <property type="term" value="F:FAD transmembrane transporter activity"/>
    <property type="evidence" value="ECO:0007669"/>
    <property type="project" value="TreeGrafter"/>
</dbReference>
<evidence type="ECO:0000256" key="9">
    <source>
        <dbReference type="PROSITE-ProRule" id="PRU00282"/>
    </source>
</evidence>
<dbReference type="PANTHER" id="PTHR45939:SF5">
    <property type="entry name" value="PEROXISOMAL MEMBRANE PROTEIN PMP34"/>
    <property type="match status" value="1"/>
</dbReference>
<dbReference type="GO" id="GO:0080122">
    <property type="term" value="F:AMP transmembrane transporter activity"/>
    <property type="evidence" value="ECO:0007669"/>
    <property type="project" value="TreeGrafter"/>
</dbReference>
<gene>
    <name evidence="12" type="ORF">PYX00_007944</name>
</gene>
<organism evidence="12">
    <name type="scientific">Menopon gallinae</name>
    <name type="common">poultry shaft louse</name>
    <dbReference type="NCBI Taxonomy" id="328185"/>
    <lineage>
        <taxon>Eukaryota</taxon>
        <taxon>Metazoa</taxon>
        <taxon>Ecdysozoa</taxon>
        <taxon>Arthropoda</taxon>
        <taxon>Hexapoda</taxon>
        <taxon>Insecta</taxon>
        <taxon>Pterygota</taxon>
        <taxon>Neoptera</taxon>
        <taxon>Paraneoptera</taxon>
        <taxon>Psocodea</taxon>
        <taxon>Troctomorpha</taxon>
        <taxon>Phthiraptera</taxon>
        <taxon>Amblycera</taxon>
        <taxon>Menoponidae</taxon>
        <taxon>Menopon</taxon>
    </lineage>
</organism>
<feature type="repeat" description="Solcar" evidence="9">
    <location>
        <begin position="102"/>
        <end position="191"/>
    </location>
</feature>
<dbReference type="InterPro" id="IPR018108">
    <property type="entry name" value="MCP_transmembrane"/>
</dbReference>
<comment type="caution">
    <text evidence="12">The sequence shown here is derived from an EMBL/GenBank/DDBJ whole genome shotgun (WGS) entry which is preliminary data.</text>
</comment>
<reference evidence="12" key="1">
    <citation type="journal article" date="2024" name="Gigascience">
        <title>Chromosome-level genome of the poultry shaft louse Menopon gallinae provides insight into the host-switching and adaptive evolution of parasitic lice.</title>
        <authorList>
            <person name="Xu Y."/>
            <person name="Ma L."/>
            <person name="Liu S."/>
            <person name="Liang Y."/>
            <person name="Liu Q."/>
            <person name="He Z."/>
            <person name="Tian L."/>
            <person name="Duan Y."/>
            <person name="Cai W."/>
            <person name="Li H."/>
            <person name="Song F."/>
        </authorList>
    </citation>
    <scope>NUCLEOTIDE SEQUENCE</scope>
    <source>
        <strain evidence="12">Cailab_2023a</strain>
    </source>
</reference>
<evidence type="ECO:0000256" key="3">
    <source>
        <dbReference type="ARBA" id="ARBA00022448"/>
    </source>
</evidence>
<dbReference type="PRINTS" id="PR00784">
    <property type="entry name" value="MTUNCOUPLING"/>
</dbReference>
<dbReference type="GO" id="GO:0044610">
    <property type="term" value="F:FMN transmembrane transporter activity"/>
    <property type="evidence" value="ECO:0007669"/>
    <property type="project" value="TreeGrafter"/>
</dbReference>
<evidence type="ECO:0000256" key="5">
    <source>
        <dbReference type="ARBA" id="ARBA00022737"/>
    </source>
</evidence>
<evidence type="ECO:0000256" key="8">
    <source>
        <dbReference type="ARBA" id="ARBA00023140"/>
    </source>
</evidence>